<dbReference type="PANTHER" id="PTHR22854:SF2">
    <property type="entry name" value="INDOLE-3-GLYCEROL-PHOSPHATE SYNTHASE"/>
    <property type="match status" value="1"/>
</dbReference>
<name>A0A0D6R5F4_ARACU</name>
<dbReference type="PANTHER" id="PTHR22854">
    <property type="entry name" value="TRYPTOPHAN BIOSYNTHESIS PROTEIN"/>
    <property type="match status" value="1"/>
</dbReference>
<dbReference type="EC" id="4.1.1.48" evidence="3"/>
<evidence type="ECO:0000256" key="3">
    <source>
        <dbReference type="ARBA" id="ARBA00012362"/>
    </source>
</evidence>
<comment type="pathway">
    <text evidence="2">Amino-acid biosynthesis; L-tryptophan biosynthesis; L-tryptophan from chorismate: step 4/5.</text>
</comment>
<dbReference type="SUPFAM" id="SSF51366">
    <property type="entry name" value="Ribulose-phoshate binding barrel"/>
    <property type="match status" value="1"/>
</dbReference>
<evidence type="ECO:0000256" key="1">
    <source>
        <dbReference type="ARBA" id="ARBA00001633"/>
    </source>
</evidence>
<keyword evidence="5" id="KW-0210">Decarboxylase</keyword>
<keyword evidence="8" id="KW-0456">Lyase</keyword>
<evidence type="ECO:0000259" key="9">
    <source>
        <dbReference type="Pfam" id="PF00218"/>
    </source>
</evidence>
<dbReference type="AlphaFoldDB" id="A0A0D6R5F4"/>
<dbReference type="InterPro" id="IPR013798">
    <property type="entry name" value="Indole-3-glycerol_P_synth_dom"/>
</dbReference>
<accession>A0A0D6R5F4</accession>
<evidence type="ECO:0000313" key="10">
    <source>
        <dbReference type="EMBL" id="JAG97503.1"/>
    </source>
</evidence>
<feature type="domain" description="Indole-3-glycerol phosphate synthase" evidence="9">
    <location>
        <begin position="45"/>
        <end position="231"/>
    </location>
</feature>
<evidence type="ECO:0000256" key="2">
    <source>
        <dbReference type="ARBA" id="ARBA00004696"/>
    </source>
</evidence>
<dbReference type="GO" id="GO:0000162">
    <property type="term" value="P:L-tryptophan biosynthetic process"/>
    <property type="evidence" value="ECO:0007669"/>
    <property type="project" value="UniProtKB-UniPathway"/>
</dbReference>
<dbReference type="InterPro" id="IPR013785">
    <property type="entry name" value="Aldolase_TIM"/>
</dbReference>
<evidence type="ECO:0000256" key="5">
    <source>
        <dbReference type="ARBA" id="ARBA00022793"/>
    </source>
</evidence>
<keyword evidence="7" id="KW-0057">Aromatic amino acid biosynthesis</keyword>
<dbReference type="InterPro" id="IPR011060">
    <property type="entry name" value="RibuloseP-bd_barrel"/>
</dbReference>
<keyword evidence="4" id="KW-0028">Amino-acid biosynthesis</keyword>
<organism evidence="10">
    <name type="scientific">Araucaria cunninghamii</name>
    <name type="common">Hoop pine</name>
    <name type="synonym">Moreton Bay pine</name>
    <dbReference type="NCBI Taxonomy" id="56994"/>
    <lineage>
        <taxon>Eukaryota</taxon>
        <taxon>Viridiplantae</taxon>
        <taxon>Streptophyta</taxon>
        <taxon>Embryophyta</taxon>
        <taxon>Tracheophyta</taxon>
        <taxon>Spermatophyta</taxon>
        <taxon>Pinopsida</taxon>
        <taxon>Pinidae</taxon>
        <taxon>Conifers II</taxon>
        <taxon>Araucariales</taxon>
        <taxon>Araucariaceae</taxon>
        <taxon>Araucaria</taxon>
    </lineage>
</organism>
<dbReference type="Pfam" id="PF00218">
    <property type="entry name" value="IGPS"/>
    <property type="match status" value="1"/>
</dbReference>
<evidence type="ECO:0000256" key="4">
    <source>
        <dbReference type="ARBA" id="ARBA00022605"/>
    </source>
</evidence>
<dbReference type="EMBL" id="GCKF01032790">
    <property type="protein sequence ID" value="JAG97503.1"/>
    <property type="molecule type" value="Transcribed_RNA"/>
</dbReference>
<dbReference type="InterPro" id="IPR045186">
    <property type="entry name" value="Indole-3-glycerol_P_synth"/>
</dbReference>
<sequence>MVQVLVVPPLQFQRAGKLPTWRLNFCRSCSFPVRGQGGQFPNKKLEGILKAKQRALEAELSQSTPAQLEARLTSVKPKSNPFLLLDQVVAQRLKGFTAIIVEVARSIPSEAPASLAERCRDYATWGADAIAVRTDEEVTANGILDLSEVSAAVTVPVMRSDWIIHPIQIAQTSESGASAVRLVNSVLKKGTPAILRYTQALGLDAIVEVVNLKELEEVATLGISAYGINLSVGLSLPIPGFRQDIAKSLVGNLPFGSYSIVQGVSSQEEAIEMRLAGADAVYISQDVLERYEASGNSQEQFLQGLRDSLTGDD</sequence>
<proteinExistence type="predicted"/>
<comment type="catalytic activity">
    <reaction evidence="1">
        <text>1-(2-carboxyphenylamino)-1-deoxy-D-ribulose 5-phosphate + H(+) = (1S,2R)-1-C-(indol-3-yl)glycerol 3-phosphate + CO2 + H2O</text>
        <dbReference type="Rhea" id="RHEA:23476"/>
        <dbReference type="ChEBI" id="CHEBI:15377"/>
        <dbReference type="ChEBI" id="CHEBI:15378"/>
        <dbReference type="ChEBI" id="CHEBI:16526"/>
        <dbReference type="ChEBI" id="CHEBI:58613"/>
        <dbReference type="ChEBI" id="CHEBI:58866"/>
        <dbReference type="EC" id="4.1.1.48"/>
    </reaction>
</comment>
<dbReference type="Gene3D" id="3.20.20.70">
    <property type="entry name" value="Aldolase class I"/>
    <property type="match status" value="1"/>
</dbReference>
<protein>
    <recommendedName>
        <fullName evidence="3">indole-3-glycerol-phosphate synthase</fullName>
        <ecNumber evidence="3">4.1.1.48</ecNumber>
    </recommendedName>
</protein>
<dbReference type="GO" id="GO:0004425">
    <property type="term" value="F:indole-3-glycerol-phosphate synthase activity"/>
    <property type="evidence" value="ECO:0007669"/>
    <property type="project" value="UniProtKB-EC"/>
</dbReference>
<dbReference type="GO" id="GO:0004640">
    <property type="term" value="F:phosphoribosylanthranilate isomerase activity"/>
    <property type="evidence" value="ECO:0007669"/>
    <property type="project" value="TreeGrafter"/>
</dbReference>
<keyword evidence="6" id="KW-0822">Tryptophan biosynthesis</keyword>
<dbReference type="UniPathway" id="UPA00035">
    <property type="reaction ID" value="UER00043"/>
</dbReference>
<evidence type="ECO:0000256" key="6">
    <source>
        <dbReference type="ARBA" id="ARBA00022822"/>
    </source>
</evidence>
<reference evidence="10" key="1">
    <citation type="submission" date="2015-03" db="EMBL/GenBank/DDBJ databases">
        <title>A transcriptome of Araucaria cunninghamii, an australian fine timber species.</title>
        <authorList>
            <person name="Jing Yi C.J.Y."/>
            <person name="Yin San L.Y.S."/>
            <person name="Abdul Karim S.S."/>
            <person name="Wan Azmi N.N."/>
            <person name="Hercus R.R."/>
            <person name="Croft L.L."/>
        </authorList>
    </citation>
    <scope>NUCLEOTIDE SEQUENCE</scope>
    <source>
        <strain evidence="10">MI0301</strain>
        <tissue evidence="10">Leaf</tissue>
    </source>
</reference>
<evidence type="ECO:0000256" key="7">
    <source>
        <dbReference type="ARBA" id="ARBA00023141"/>
    </source>
</evidence>
<evidence type="ECO:0000256" key="8">
    <source>
        <dbReference type="ARBA" id="ARBA00023239"/>
    </source>
</evidence>